<protein>
    <submittedName>
        <fullName evidence="1">Serine/threonine kinase</fullName>
    </submittedName>
</protein>
<keyword evidence="1" id="KW-0418">Kinase</keyword>
<gene>
    <name evidence="1" type="ORF">RCF_00047</name>
</gene>
<evidence type="ECO:0000313" key="1">
    <source>
        <dbReference type="EMBL" id="WZP32245.1"/>
    </source>
</evidence>
<proteinExistence type="predicted"/>
<sequence>MTFTEAQAALEAIRNLPIERLNERQPMLVALAAAIVNAETQDGQLTQAKGNWGLESMDYWQTLAERMRDVGFVKLGNGHFSAAYEHALLRQG</sequence>
<dbReference type="GO" id="GO:0016301">
    <property type="term" value="F:kinase activity"/>
    <property type="evidence" value="ECO:0007669"/>
    <property type="project" value="UniProtKB-KW"/>
</dbReference>
<keyword evidence="1" id="KW-0808">Transferase</keyword>
<reference evidence="1" key="1">
    <citation type="submission" date="2023-12" db="EMBL/GenBank/DDBJ databases">
        <authorList>
            <person name="Khan F."/>
            <person name="Abbas Z."/>
            <person name="Alvi I.A."/>
        </authorList>
    </citation>
    <scope>NUCLEOTIDE SEQUENCE</scope>
</reference>
<organism evidence="1">
    <name type="scientific">Escherichia phage RCF</name>
    <dbReference type="NCBI Taxonomy" id="3141436"/>
    <lineage>
        <taxon>Viruses</taxon>
        <taxon>Duplodnaviria</taxon>
        <taxon>Heunggongvirae</taxon>
        <taxon>Uroviricota</taxon>
        <taxon>Caudoviricetes</taxon>
    </lineage>
</organism>
<accession>A0AAU6SH91</accession>
<name>A0AAU6SH91_9CAUD</name>
<dbReference type="EMBL" id="OR941417">
    <property type="protein sequence ID" value="WZP32245.1"/>
    <property type="molecule type" value="Genomic_DNA"/>
</dbReference>